<feature type="non-terminal residue" evidence="1">
    <location>
        <position position="1"/>
    </location>
</feature>
<organism evidence="1 2">
    <name type="scientific">Rotaria sordida</name>
    <dbReference type="NCBI Taxonomy" id="392033"/>
    <lineage>
        <taxon>Eukaryota</taxon>
        <taxon>Metazoa</taxon>
        <taxon>Spiralia</taxon>
        <taxon>Gnathifera</taxon>
        <taxon>Rotifera</taxon>
        <taxon>Eurotatoria</taxon>
        <taxon>Bdelloidea</taxon>
        <taxon>Philodinida</taxon>
        <taxon>Philodinidae</taxon>
        <taxon>Rotaria</taxon>
    </lineage>
</organism>
<feature type="non-terminal residue" evidence="1">
    <location>
        <position position="28"/>
    </location>
</feature>
<gene>
    <name evidence="1" type="ORF">JBS370_LOCUS42767</name>
</gene>
<evidence type="ECO:0000313" key="2">
    <source>
        <dbReference type="Proteomes" id="UP000663836"/>
    </source>
</evidence>
<reference evidence="1" key="1">
    <citation type="submission" date="2021-02" db="EMBL/GenBank/DDBJ databases">
        <authorList>
            <person name="Nowell W R."/>
        </authorList>
    </citation>
    <scope>NUCLEOTIDE SEQUENCE</scope>
</reference>
<name>A0A820MVZ8_9BILA</name>
<protein>
    <submittedName>
        <fullName evidence="1">Uncharacterized protein</fullName>
    </submittedName>
</protein>
<dbReference type="EMBL" id="CAJOBD010059561">
    <property type="protein sequence ID" value="CAF4378429.1"/>
    <property type="molecule type" value="Genomic_DNA"/>
</dbReference>
<dbReference type="AlphaFoldDB" id="A0A820MVZ8"/>
<comment type="caution">
    <text evidence="1">The sequence shown here is derived from an EMBL/GenBank/DDBJ whole genome shotgun (WGS) entry which is preliminary data.</text>
</comment>
<evidence type="ECO:0000313" key="1">
    <source>
        <dbReference type="EMBL" id="CAF4378429.1"/>
    </source>
</evidence>
<accession>A0A820MVZ8</accession>
<sequence>DVNAGSTSVRDQLNINAEEMVFDDQLKQ</sequence>
<proteinExistence type="predicted"/>
<dbReference type="Proteomes" id="UP000663836">
    <property type="component" value="Unassembled WGS sequence"/>
</dbReference>